<dbReference type="Proteomes" id="UP000323257">
    <property type="component" value="Unassembled WGS sequence"/>
</dbReference>
<dbReference type="RefSeq" id="WP_281288276.1">
    <property type="nucleotide sequence ID" value="NZ_VNHS01000024.1"/>
</dbReference>
<comment type="caution">
    <text evidence="1">The sequence shown here is derived from an EMBL/GenBank/DDBJ whole genome shotgun (WGS) entry which is preliminary data.</text>
</comment>
<name>A0A5S5BK00_9BACL</name>
<dbReference type="AlphaFoldDB" id="A0A5S5BK00"/>
<evidence type="ECO:0000313" key="1">
    <source>
        <dbReference type="EMBL" id="TYP67397.1"/>
    </source>
</evidence>
<organism evidence="1 2">
    <name type="scientific">Paenibacillus methanolicus</name>
    <dbReference type="NCBI Taxonomy" id="582686"/>
    <lineage>
        <taxon>Bacteria</taxon>
        <taxon>Bacillati</taxon>
        <taxon>Bacillota</taxon>
        <taxon>Bacilli</taxon>
        <taxon>Bacillales</taxon>
        <taxon>Paenibacillaceae</taxon>
        <taxon>Paenibacillus</taxon>
    </lineage>
</organism>
<protein>
    <submittedName>
        <fullName evidence="1">Uncharacterized protein</fullName>
    </submittedName>
</protein>
<gene>
    <name evidence="1" type="ORF">BCM02_12415</name>
</gene>
<accession>A0A5S5BK00</accession>
<keyword evidence="2" id="KW-1185">Reference proteome</keyword>
<proteinExistence type="predicted"/>
<dbReference type="EMBL" id="VNHS01000024">
    <property type="protein sequence ID" value="TYP67397.1"/>
    <property type="molecule type" value="Genomic_DNA"/>
</dbReference>
<evidence type="ECO:0000313" key="2">
    <source>
        <dbReference type="Proteomes" id="UP000323257"/>
    </source>
</evidence>
<reference evidence="1 2" key="1">
    <citation type="submission" date="2019-07" db="EMBL/GenBank/DDBJ databases">
        <title>Genomic Encyclopedia of Type Strains, Phase III (KMG-III): the genomes of soil and plant-associated and newly described type strains.</title>
        <authorList>
            <person name="Whitman W."/>
        </authorList>
    </citation>
    <scope>NUCLEOTIDE SEQUENCE [LARGE SCALE GENOMIC DNA]</scope>
    <source>
        <strain evidence="1 2">BL24</strain>
    </source>
</reference>
<sequence>MKKRKWKREKLWVQRNEQGVIVGVREEEPPKQAQPKGEKVLG</sequence>